<dbReference type="OrthoDB" id="3247966at2759"/>
<feature type="region of interest" description="Disordered" evidence="1">
    <location>
        <begin position="1"/>
        <end position="28"/>
    </location>
</feature>
<sequence length="92" mass="10306">RLPAVSKLLRRQHTAPESDNSLKFKSRSNSCYPQQNRLLSLARTGGGQTNLVKFVRQYYPELHGICAISGHAPALLAYERLPGGWYGVAMEY</sequence>
<dbReference type="InParanoid" id="A0A0C3D9K6"/>
<feature type="non-terminal residue" evidence="2">
    <location>
        <position position="92"/>
    </location>
</feature>
<evidence type="ECO:0000256" key="1">
    <source>
        <dbReference type="SAM" id="MobiDB-lite"/>
    </source>
</evidence>
<gene>
    <name evidence="2" type="ORF">SCLCIDRAFT_61473</name>
</gene>
<feature type="non-terminal residue" evidence="2">
    <location>
        <position position="1"/>
    </location>
</feature>
<dbReference type="AlphaFoldDB" id="A0A0C3D9K6"/>
<evidence type="ECO:0000313" key="3">
    <source>
        <dbReference type="Proteomes" id="UP000053989"/>
    </source>
</evidence>
<dbReference type="HOGENOM" id="CLU_2419151_0_0_1"/>
<dbReference type="EMBL" id="KN822199">
    <property type="protein sequence ID" value="KIM52791.1"/>
    <property type="molecule type" value="Genomic_DNA"/>
</dbReference>
<organism evidence="2 3">
    <name type="scientific">Scleroderma citrinum Foug A</name>
    <dbReference type="NCBI Taxonomy" id="1036808"/>
    <lineage>
        <taxon>Eukaryota</taxon>
        <taxon>Fungi</taxon>
        <taxon>Dikarya</taxon>
        <taxon>Basidiomycota</taxon>
        <taxon>Agaricomycotina</taxon>
        <taxon>Agaricomycetes</taxon>
        <taxon>Agaricomycetidae</taxon>
        <taxon>Boletales</taxon>
        <taxon>Sclerodermatineae</taxon>
        <taxon>Sclerodermataceae</taxon>
        <taxon>Scleroderma</taxon>
    </lineage>
</organism>
<keyword evidence="3" id="KW-1185">Reference proteome</keyword>
<reference evidence="2 3" key="1">
    <citation type="submission" date="2014-04" db="EMBL/GenBank/DDBJ databases">
        <authorList>
            <consortium name="DOE Joint Genome Institute"/>
            <person name="Kuo A."/>
            <person name="Kohler A."/>
            <person name="Nagy L.G."/>
            <person name="Floudas D."/>
            <person name="Copeland A."/>
            <person name="Barry K.W."/>
            <person name="Cichocki N."/>
            <person name="Veneault-Fourrey C."/>
            <person name="LaButti K."/>
            <person name="Lindquist E.A."/>
            <person name="Lipzen A."/>
            <person name="Lundell T."/>
            <person name="Morin E."/>
            <person name="Murat C."/>
            <person name="Sun H."/>
            <person name="Tunlid A."/>
            <person name="Henrissat B."/>
            <person name="Grigoriev I.V."/>
            <person name="Hibbett D.S."/>
            <person name="Martin F."/>
            <person name="Nordberg H.P."/>
            <person name="Cantor M.N."/>
            <person name="Hua S.X."/>
        </authorList>
    </citation>
    <scope>NUCLEOTIDE SEQUENCE [LARGE SCALE GENOMIC DNA]</scope>
    <source>
        <strain evidence="2 3">Foug A</strain>
    </source>
</reference>
<reference evidence="3" key="2">
    <citation type="submission" date="2015-01" db="EMBL/GenBank/DDBJ databases">
        <title>Evolutionary Origins and Diversification of the Mycorrhizal Mutualists.</title>
        <authorList>
            <consortium name="DOE Joint Genome Institute"/>
            <consortium name="Mycorrhizal Genomics Consortium"/>
            <person name="Kohler A."/>
            <person name="Kuo A."/>
            <person name="Nagy L.G."/>
            <person name="Floudas D."/>
            <person name="Copeland A."/>
            <person name="Barry K.W."/>
            <person name="Cichocki N."/>
            <person name="Veneault-Fourrey C."/>
            <person name="LaButti K."/>
            <person name="Lindquist E.A."/>
            <person name="Lipzen A."/>
            <person name="Lundell T."/>
            <person name="Morin E."/>
            <person name="Murat C."/>
            <person name="Riley R."/>
            <person name="Ohm R."/>
            <person name="Sun H."/>
            <person name="Tunlid A."/>
            <person name="Henrissat B."/>
            <person name="Grigoriev I.V."/>
            <person name="Hibbett D.S."/>
            <person name="Martin F."/>
        </authorList>
    </citation>
    <scope>NUCLEOTIDE SEQUENCE [LARGE SCALE GENOMIC DNA]</scope>
    <source>
        <strain evidence="3">Foug A</strain>
    </source>
</reference>
<dbReference type="Proteomes" id="UP000053989">
    <property type="component" value="Unassembled WGS sequence"/>
</dbReference>
<proteinExistence type="predicted"/>
<name>A0A0C3D9K6_9AGAM</name>
<protein>
    <submittedName>
        <fullName evidence="2">Uncharacterized protein</fullName>
    </submittedName>
</protein>
<accession>A0A0C3D9K6</accession>
<evidence type="ECO:0000313" key="2">
    <source>
        <dbReference type="EMBL" id="KIM52791.1"/>
    </source>
</evidence>